<dbReference type="EMBL" id="DVLP01000358">
    <property type="protein sequence ID" value="HIT76322.1"/>
    <property type="molecule type" value="Genomic_DNA"/>
</dbReference>
<protein>
    <submittedName>
        <fullName evidence="1">Uncharacterized protein</fullName>
    </submittedName>
</protein>
<organism evidence="1 2">
    <name type="scientific">Candidatus Avipropionibacterium avicola</name>
    <dbReference type="NCBI Taxonomy" id="2840701"/>
    <lineage>
        <taxon>Bacteria</taxon>
        <taxon>Bacillati</taxon>
        <taxon>Actinomycetota</taxon>
        <taxon>Actinomycetes</taxon>
        <taxon>Propionibacteriales</taxon>
        <taxon>Propionibacteriaceae</taxon>
        <taxon>Propionibacteriaceae incertae sedis</taxon>
        <taxon>Candidatus Avipropionibacterium</taxon>
    </lineage>
</organism>
<name>A0A9D1KNZ6_9ACTN</name>
<reference evidence="1" key="2">
    <citation type="journal article" date="2021" name="PeerJ">
        <title>Extensive microbial diversity within the chicken gut microbiome revealed by metagenomics and culture.</title>
        <authorList>
            <person name="Gilroy R."/>
            <person name="Ravi A."/>
            <person name="Getino M."/>
            <person name="Pursley I."/>
            <person name="Horton D.L."/>
            <person name="Alikhan N.F."/>
            <person name="Baker D."/>
            <person name="Gharbi K."/>
            <person name="Hall N."/>
            <person name="Watson M."/>
            <person name="Adriaenssens E.M."/>
            <person name="Foster-Nyarko E."/>
            <person name="Jarju S."/>
            <person name="Secka A."/>
            <person name="Antonio M."/>
            <person name="Oren A."/>
            <person name="Chaudhuri R.R."/>
            <person name="La Ragione R."/>
            <person name="Hildebrand F."/>
            <person name="Pallen M.J."/>
        </authorList>
    </citation>
    <scope>NUCLEOTIDE SEQUENCE</scope>
    <source>
        <strain evidence="1">ChiGjej1B1-24693</strain>
    </source>
</reference>
<accession>A0A9D1KNZ6</accession>
<sequence length="183" mass="20336">HDRHNTTWAASVGTLLDSHLPHAVDRLQQLYRRALPQPPLLVSTVWVGSAEGAYTSLHPTHITCSTTDPRSQGFAAAEILLHEASHAIARDLQESIRVRLDVTQPGVGQLWHAALFFITGQVVARLLAEQGVAYTPYVDSSGLFDRVWPQFREPITEAWSGYLDGRWGWDSACDRLATAVERD</sequence>
<evidence type="ECO:0000313" key="2">
    <source>
        <dbReference type="Proteomes" id="UP000886842"/>
    </source>
</evidence>
<dbReference type="AlphaFoldDB" id="A0A9D1KNZ6"/>
<proteinExistence type="predicted"/>
<comment type="caution">
    <text evidence="1">The sequence shown here is derived from an EMBL/GenBank/DDBJ whole genome shotgun (WGS) entry which is preliminary data.</text>
</comment>
<feature type="non-terminal residue" evidence="1">
    <location>
        <position position="1"/>
    </location>
</feature>
<evidence type="ECO:0000313" key="1">
    <source>
        <dbReference type="EMBL" id="HIT76322.1"/>
    </source>
</evidence>
<dbReference type="Proteomes" id="UP000886842">
    <property type="component" value="Unassembled WGS sequence"/>
</dbReference>
<reference evidence="1" key="1">
    <citation type="submission" date="2020-10" db="EMBL/GenBank/DDBJ databases">
        <authorList>
            <person name="Gilroy R."/>
        </authorList>
    </citation>
    <scope>NUCLEOTIDE SEQUENCE</scope>
    <source>
        <strain evidence="1">ChiGjej1B1-24693</strain>
    </source>
</reference>
<gene>
    <name evidence="1" type="ORF">IAA98_12120</name>
</gene>